<accession>A0ABV4N7K0</accession>
<dbReference type="SUPFAM" id="SSF53850">
    <property type="entry name" value="Periplasmic binding protein-like II"/>
    <property type="match status" value="1"/>
</dbReference>
<dbReference type="InterPro" id="IPR037402">
    <property type="entry name" value="YidZ_PBP2"/>
</dbReference>
<keyword evidence="2" id="KW-0805">Transcription regulation</keyword>
<dbReference type="Proteomes" id="UP001570417">
    <property type="component" value="Unassembled WGS sequence"/>
</dbReference>
<dbReference type="RefSeq" id="WP_273296800.1">
    <property type="nucleotide sequence ID" value="NZ_JBFRUW010000003.1"/>
</dbReference>
<dbReference type="PANTHER" id="PTHR30118">
    <property type="entry name" value="HTH-TYPE TRANSCRIPTIONAL REGULATOR LEUO-RELATED"/>
    <property type="match status" value="1"/>
</dbReference>
<proteinExistence type="inferred from homology"/>
<dbReference type="Gene3D" id="3.40.190.10">
    <property type="entry name" value="Periplasmic binding protein-like II"/>
    <property type="match status" value="2"/>
</dbReference>
<evidence type="ECO:0000256" key="1">
    <source>
        <dbReference type="ARBA" id="ARBA00009437"/>
    </source>
</evidence>
<dbReference type="PROSITE" id="PS50931">
    <property type="entry name" value="HTH_LYSR"/>
    <property type="match status" value="1"/>
</dbReference>
<comment type="similarity">
    <text evidence="1">Belongs to the LysR transcriptional regulatory family.</text>
</comment>
<dbReference type="PANTHER" id="PTHR30118:SF7">
    <property type="entry name" value="TRANSCRIPTIONAL REGULATOR LYSR FAMILY"/>
    <property type="match status" value="1"/>
</dbReference>
<dbReference type="EMBL" id="JBFRUW010000003">
    <property type="protein sequence ID" value="MFA0567034.1"/>
    <property type="molecule type" value="Genomic_DNA"/>
</dbReference>
<evidence type="ECO:0000256" key="4">
    <source>
        <dbReference type="ARBA" id="ARBA00023163"/>
    </source>
</evidence>
<keyword evidence="7" id="KW-1185">Reference proteome</keyword>
<evidence type="ECO:0000313" key="7">
    <source>
        <dbReference type="Proteomes" id="UP001570417"/>
    </source>
</evidence>
<protein>
    <submittedName>
        <fullName evidence="6">LysR family transcriptional regulator</fullName>
    </submittedName>
</protein>
<name>A0ABV4N7K0_9VIBR</name>
<dbReference type="Gene3D" id="1.10.10.10">
    <property type="entry name" value="Winged helix-like DNA-binding domain superfamily/Winged helix DNA-binding domain"/>
    <property type="match status" value="1"/>
</dbReference>
<evidence type="ECO:0000313" key="6">
    <source>
        <dbReference type="EMBL" id="MFA0567034.1"/>
    </source>
</evidence>
<dbReference type="Pfam" id="PF00126">
    <property type="entry name" value="HTH_1"/>
    <property type="match status" value="1"/>
</dbReference>
<dbReference type="InterPro" id="IPR050389">
    <property type="entry name" value="LysR-type_TF"/>
</dbReference>
<dbReference type="InterPro" id="IPR036388">
    <property type="entry name" value="WH-like_DNA-bd_sf"/>
</dbReference>
<dbReference type="InterPro" id="IPR005119">
    <property type="entry name" value="LysR_subst-bd"/>
</dbReference>
<organism evidence="6 7">
    <name type="scientific">Vibrio gallaecicus</name>
    <dbReference type="NCBI Taxonomy" id="552386"/>
    <lineage>
        <taxon>Bacteria</taxon>
        <taxon>Pseudomonadati</taxon>
        <taxon>Pseudomonadota</taxon>
        <taxon>Gammaproteobacteria</taxon>
        <taxon>Vibrionales</taxon>
        <taxon>Vibrionaceae</taxon>
        <taxon>Vibrio</taxon>
    </lineage>
</organism>
<comment type="caution">
    <text evidence="6">The sequence shown here is derived from an EMBL/GenBank/DDBJ whole genome shotgun (WGS) entry which is preliminary data.</text>
</comment>
<dbReference type="CDD" id="cd08417">
    <property type="entry name" value="PBP2_Nitroaromatics_like"/>
    <property type="match status" value="1"/>
</dbReference>
<evidence type="ECO:0000256" key="3">
    <source>
        <dbReference type="ARBA" id="ARBA00023125"/>
    </source>
</evidence>
<sequence>MKNFDANLLRVMAVLLEEQSVTAAAERLYKSPSAVSKQLAKLRETFDDPLFERQATHLNPTPKALSLAPKIFEILKQLDQLSIPLDFEPKHSKRTFQFDLCETAYSSIFLDFMPSLIEQAPSITVHNQLWSDNSINRLLRREVDFGLGIFEWDNRSEKHYLNIPNELNYVELTKDSSRCLMRKDHPALKEEWNLDTFLRYRHIELKIGGMDRWLLNEVLSLDHKKVNTAVNMSDINSAMKLCAKSDLFMCCPSSSVSAFQASDELIAKKLPLELKDGGCALLWHKHFDNDPSHKWLRELIIGQSSSSQNPE</sequence>
<gene>
    <name evidence="6" type="ORF">AB4566_01945</name>
</gene>
<keyword evidence="3" id="KW-0238">DNA-binding</keyword>
<dbReference type="InterPro" id="IPR036390">
    <property type="entry name" value="WH_DNA-bd_sf"/>
</dbReference>
<evidence type="ECO:0000256" key="2">
    <source>
        <dbReference type="ARBA" id="ARBA00023015"/>
    </source>
</evidence>
<dbReference type="InterPro" id="IPR000847">
    <property type="entry name" value="LysR_HTH_N"/>
</dbReference>
<reference evidence="6 7" key="1">
    <citation type="journal article" date="2024" name="ISME J.">
        <title>Tailless and filamentous prophages are predominant in marine Vibrio.</title>
        <authorList>
            <person name="Steensen K."/>
            <person name="Seneca J."/>
            <person name="Bartlau N."/>
            <person name="Yu X.A."/>
            <person name="Hussain F.A."/>
            <person name="Polz M.F."/>
        </authorList>
    </citation>
    <scope>NUCLEOTIDE SEQUENCE [LARGE SCALE GENOMIC DNA]</scope>
    <source>
        <strain evidence="6 7">10N.222.51.A1</strain>
    </source>
</reference>
<evidence type="ECO:0000259" key="5">
    <source>
        <dbReference type="PROSITE" id="PS50931"/>
    </source>
</evidence>
<dbReference type="Pfam" id="PF03466">
    <property type="entry name" value="LysR_substrate"/>
    <property type="match status" value="1"/>
</dbReference>
<feature type="domain" description="HTH lysR-type" evidence="5">
    <location>
        <begin position="4"/>
        <end position="61"/>
    </location>
</feature>
<keyword evidence="4" id="KW-0804">Transcription</keyword>
<dbReference type="SUPFAM" id="SSF46785">
    <property type="entry name" value="Winged helix' DNA-binding domain"/>
    <property type="match status" value="1"/>
</dbReference>